<dbReference type="Pfam" id="PF02709">
    <property type="entry name" value="Glyco_transf_7C"/>
    <property type="match status" value="1"/>
</dbReference>
<accession>A0A7W9N0J3</accession>
<reference evidence="4 5" key="1">
    <citation type="submission" date="2020-08" db="EMBL/GenBank/DDBJ databases">
        <title>Sequencing the genomes of 1000 actinobacteria strains.</title>
        <authorList>
            <person name="Klenk H.-P."/>
        </authorList>
    </citation>
    <scope>NUCLEOTIDE SEQUENCE [LARGE SCALE GENOMIC DNA]</scope>
    <source>
        <strain evidence="4 5">DSM 17945</strain>
    </source>
</reference>
<feature type="domain" description="Glycosyltransferase 2-like" evidence="2">
    <location>
        <begin position="9"/>
        <end position="118"/>
    </location>
</feature>
<evidence type="ECO:0000259" key="2">
    <source>
        <dbReference type="Pfam" id="PF00535"/>
    </source>
</evidence>
<sequence length="306" mass="32799">MTVESVDVSVIIPMHNGGELIHEQLDALAAQRTDLNWEVIVGDNRSTDGSPDAVRARADSFPAPLTVVDAFRVQGASHARNAAAAAARGEVLAMCDADDRVAPDWVEQAFRGVREIAPMVAGANRLLSHPQRPDAPLLNPRILHGRGAQTCNAAVRRDVFLASGGFDESLPPYGVEDSDLSARVLAAGYTIAPHPGLVLYFRETTGLKAKLRKIHSSGHAEAVLWSRGHEAQGTPLAESQFVVALAALPADAVRTARAAGLRSLPKWILREAAVRTGRWRGYRRWVKTGKAGEPRLPFLDGRGGAA</sequence>
<dbReference type="InterPro" id="IPR050834">
    <property type="entry name" value="Glycosyltransf_2"/>
</dbReference>
<keyword evidence="5" id="KW-1185">Reference proteome</keyword>
<evidence type="ECO:0000259" key="3">
    <source>
        <dbReference type="Pfam" id="PF02709"/>
    </source>
</evidence>
<dbReference type="PANTHER" id="PTHR43685">
    <property type="entry name" value="GLYCOSYLTRANSFERASE"/>
    <property type="match status" value="1"/>
</dbReference>
<dbReference type="InterPro" id="IPR029044">
    <property type="entry name" value="Nucleotide-diphossugar_trans"/>
</dbReference>
<protein>
    <submittedName>
        <fullName evidence="4">Cellulose synthase/poly-beta-1,6-N-acetylglucosamine synthase-like glycosyltransferase</fullName>
    </submittedName>
</protein>
<organism evidence="4 5">
    <name type="scientific">Micrococcus endophyticus</name>
    <dbReference type="NCBI Taxonomy" id="455343"/>
    <lineage>
        <taxon>Bacteria</taxon>
        <taxon>Bacillati</taxon>
        <taxon>Actinomycetota</taxon>
        <taxon>Actinomycetes</taxon>
        <taxon>Micrococcales</taxon>
        <taxon>Micrococcaceae</taxon>
        <taxon>Micrococcus</taxon>
    </lineage>
</organism>
<dbReference type="Gene3D" id="3.90.550.10">
    <property type="entry name" value="Spore Coat Polysaccharide Biosynthesis Protein SpsA, Chain A"/>
    <property type="match status" value="1"/>
</dbReference>
<dbReference type="Pfam" id="PF00535">
    <property type="entry name" value="Glycos_transf_2"/>
    <property type="match status" value="1"/>
</dbReference>
<evidence type="ECO:0000313" key="5">
    <source>
        <dbReference type="Proteomes" id="UP000567246"/>
    </source>
</evidence>
<dbReference type="AlphaFoldDB" id="A0A7W9N0J3"/>
<dbReference type="PANTHER" id="PTHR43685:SF3">
    <property type="entry name" value="SLR2126 PROTEIN"/>
    <property type="match status" value="1"/>
</dbReference>
<dbReference type="SUPFAM" id="SSF53448">
    <property type="entry name" value="Nucleotide-diphospho-sugar transferases"/>
    <property type="match status" value="1"/>
</dbReference>
<dbReference type="CDD" id="cd00761">
    <property type="entry name" value="Glyco_tranf_GTA_type"/>
    <property type="match status" value="1"/>
</dbReference>
<dbReference type="Proteomes" id="UP000567246">
    <property type="component" value="Unassembled WGS sequence"/>
</dbReference>
<dbReference type="RefSeq" id="WP_184172101.1">
    <property type="nucleotide sequence ID" value="NZ_BAABAG010000004.1"/>
</dbReference>
<evidence type="ECO:0000313" key="4">
    <source>
        <dbReference type="EMBL" id="MBB5848818.1"/>
    </source>
</evidence>
<dbReference type="InterPro" id="IPR027791">
    <property type="entry name" value="Galactosyl_T_C"/>
</dbReference>
<dbReference type="EMBL" id="JACHMW010000001">
    <property type="protein sequence ID" value="MBB5848818.1"/>
    <property type="molecule type" value="Genomic_DNA"/>
</dbReference>
<gene>
    <name evidence="4" type="ORF">HDA33_001382</name>
</gene>
<keyword evidence="1 4" id="KW-0808">Transferase</keyword>
<feature type="domain" description="Galactosyltransferase C-terminal" evidence="3">
    <location>
        <begin position="144"/>
        <end position="195"/>
    </location>
</feature>
<dbReference type="InterPro" id="IPR001173">
    <property type="entry name" value="Glyco_trans_2-like"/>
</dbReference>
<name>A0A7W9N0J3_9MICC</name>
<dbReference type="GO" id="GO:0016740">
    <property type="term" value="F:transferase activity"/>
    <property type="evidence" value="ECO:0007669"/>
    <property type="project" value="UniProtKB-KW"/>
</dbReference>
<proteinExistence type="predicted"/>
<evidence type="ECO:0000256" key="1">
    <source>
        <dbReference type="ARBA" id="ARBA00022679"/>
    </source>
</evidence>
<comment type="caution">
    <text evidence="4">The sequence shown here is derived from an EMBL/GenBank/DDBJ whole genome shotgun (WGS) entry which is preliminary data.</text>
</comment>